<dbReference type="AlphaFoldDB" id="A0A363UJD6"/>
<comment type="caution">
    <text evidence="3">The sequence shown here is derived from an EMBL/GenBank/DDBJ whole genome shotgun (WGS) entry which is preliminary data.</text>
</comment>
<dbReference type="InterPro" id="IPR036779">
    <property type="entry name" value="LysM_dom_sf"/>
</dbReference>
<protein>
    <recommendedName>
        <fullName evidence="5">LysM domain-containing protein</fullName>
    </recommendedName>
</protein>
<feature type="signal peptide" evidence="2">
    <location>
        <begin position="1"/>
        <end position="34"/>
    </location>
</feature>
<dbReference type="OrthoDB" id="5298707at2"/>
<accession>A0A363UJD6</accession>
<feature type="region of interest" description="Disordered" evidence="1">
    <location>
        <begin position="248"/>
        <end position="267"/>
    </location>
</feature>
<dbReference type="Proteomes" id="UP000251800">
    <property type="component" value="Unassembled WGS sequence"/>
</dbReference>
<name>A0A363UJD6_9GAMM</name>
<gene>
    <name evidence="3" type="ORF">DEH80_12170</name>
</gene>
<feature type="compositionally biased region" description="Polar residues" evidence="1">
    <location>
        <begin position="414"/>
        <end position="423"/>
    </location>
</feature>
<reference evidence="3 4" key="1">
    <citation type="submission" date="2018-05" db="EMBL/GenBank/DDBJ databases">
        <title>Abyssibacter profundi OUC007T gen. nov., sp. nov, a marine bacterium isolated from seawater of the Mariana Trench.</title>
        <authorList>
            <person name="Zhou S."/>
        </authorList>
    </citation>
    <scope>NUCLEOTIDE SEQUENCE [LARGE SCALE GENOMIC DNA]</scope>
    <source>
        <strain evidence="3 4">OUC007</strain>
    </source>
</reference>
<dbReference type="InterPro" id="IPR018392">
    <property type="entry name" value="LysM"/>
</dbReference>
<feature type="region of interest" description="Disordered" evidence="1">
    <location>
        <begin position="407"/>
        <end position="426"/>
    </location>
</feature>
<evidence type="ECO:0000256" key="1">
    <source>
        <dbReference type="SAM" id="MobiDB-lite"/>
    </source>
</evidence>
<dbReference type="CDD" id="cd00118">
    <property type="entry name" value="LysM"/>
    <property type="match status" value="1"/>
</dbReference>
<dbReference type="RefSeq" id="WP_109720778.1">
    <property type="nucleotide sequence ID" value="NZ_QEQK01000010.1"/>
</dbReference>
<keyword evidence="4" id="KW-1185">Reference proteome</keyword>
<dbReference type="Gene3D" id="3.10.350.10">
    <property type="entry name" value="LysM domain"/>
    <property type="match status" value="1"/>
</dbReference>
<evidence type="ECO:0000313" key="4">
    <source>
        <dbReference type="Proteomes" id="UP000251800"/>
    </source>
</evidence>
<dbReference type="EMBL" id="QEQK01000010">
    <property type="protein sequence ID" value="PWN55539.1"/>
    <property type="molecule type" value="Genomic_DNA"/>
</dbReference>
<evidence type="ECO:0000256" key="2">
    <source>
        <dbReference type="SAM" id="SignalP"/>
    </source>
</evidence>
<feature type="region of interest" description="Disordered" evidence="1">
    <location>
        <begin position="156"/>
        <end position="176"/>
    </location>
</feature>
<organism evidence="3 4">
    <name type="scientific">Abyssibacter profundi</name>
    <dbReference type="NCBI Taxonomy" id="2182787"/>
    <lineage>
        <taxon>Bacteria</taxon>
        <taxon>Pseudomonadati</taxon>
        <taxon>Pseudomonadota</taxon>
        <taxon>Gammaproteobacteria</taxon>
        <taxon>Chromatiales</taxon>
        <taxon>Oceanococcaceae</taxon>
        <taxon>Abyssibacter</taxon>
    </lineage>
</organism>
<feature type="chain" id="PRO_5016843122" description="LysM domain-containing protein" evidence="2">
    <location>
        <begin position="35"/>
        <end position="526"/>
    </location>
</feature>
<proteinExistence type="predicted"/>
<evidence type="ECO:0008006" key="5">
    <source>
        <dbReference type="Google" id="ProtNLM"/>
    </source>
</evidence>
<sequence>MQQPRHRLSPPSWRPRGMAWGSAALLCTSLPAGALSIGEPHSVSHLAEPLSFSVDIERAGANVQDIYVRPVSTAERPPGQTELTMRVDPLPGDRLRLTVTGSKPHLEPILSFEIEVRSGSQRIAKEIAVLADVQPQASLFRQHPLVERAGETTLHLRLPGDPASAASPPPRAEREPAAPVALAATQFGPVAAGDTVSMIAQRTRPSPAMPLRQAIQAVLDANPDLRGDPAQLRAGQMLSLPAGFRSAPPANPPTQVDARQAPAPSPRGMATTMQPVIDINRFQLSEQLNPRFLAAVQPAATRGTRLTIDLSQLARATLTEAAPTSIEAEEIAEPDTAAPPVVGSAPAIDEVAAPAATQPAVATRPGASEVAEQRSWPDWLFYALINGLCAAVALGLLMRPRRVRDDALEPRGPTESTRVATSTRDLDAANEEPPELAADVIARRARKAAIDDRKLLGADDQAARPIRRRIMKLRSRAGSADQVEVARLLYLAEAYLETEQYDLSERLVRQAEGKSEGRQHRPGAAA</sequence>
<evidence type="ECO:0000313" key="3">
    <source>
        <dbReference type="EMBL" id="PWN55539.1"/>
    </source>
</evidence>
<keyword evidence="2" id="KW-0732">Signal</keyword>